<dbReference type="AlphaFoldDB" id="A0A2Z2MBG7"/>
<reference evidence="1 2" key="1">
    <citation type="submission" date="2016-03" db="EMBL/GenBank/DDBJ databases">
        <title>Complete genome sequence of Thermococcus profundus strain DT5432.</title>
        <authorList>
            <person name="Oger P.M."/>
        </authorList>
    </citation>
    <scope>NUCLEOTIDE SEQUENCE [LARGE SCALE GENOMIC DNA]</scope>
    <source>
        <strain evidence="1 2">DT 5432</strain>
    </source>
</reference>
<keyword evidence="2" id="KW-1185">Reference proteome</keyword>
<sequence length="583" mass="66854">MIEAMVRYGEYLAKKDGLDLDSFEGLVKEVLLKNRADALDKLMDFFKFAVDFRSTLIYVYEIEKQDYKEADINVRLKIFPLANLSGKAKNAVGANHPILNSRNIKKYGGIIIKKQDQKSKFAISNIKNEILKNKFNSKKLTSLNREEKEELKKLVVEHLRNLLKKEGINLNFQGALALVEKFETDKSIKSIVIIPKDKITDIDARKWIIEKLLFGDKPSLSEDTYHCPLCGRAHQWNDVKIFFPINIQSEKTLNFLPNFSPEGKQMVCVTCAYKLLRLTSPYTQFAIRSKYHANILAYPYGYTDEGIQFAEMVLDEIRDKAEGLFALPEAVWNITNRQNIDEILMEINSGELWLYLVLPGKAERVIASYHLTDFSKLAQFGKYHFHTNQFQRTVAEYMKASKKTKQHKIVLANMLASMYANFDIKSLNVLFIKTMAKTIAQKAKNPKLYGKYFISSYLSLCGGDSLSKKRNVDVYKEIYNFGVTLGELWRNLAEADKTRFNSYKAKIMKLDTPNINVLSDTVRHMIQKITENGEIPGNEKIGTLFSKHKDFPKIVTDSRARELFVTGAYFGFFSPLKEGGGKP</sequence>
<dbReference type="KEGG" id="tprf:A3L09_06010"/>
<name>A0A2Z2MBG7_THEPR</name>
<dbReference type="EMBL" id="CP014862">
    <property type="protein sequence ID" value="ASJ02843.1"/>
    <property type="molecule type" value="Genomic_DNA"/>
</dbReference>
<dbReference type="GeneID" id="33319951"/>
<evidence type="ECO:0000313" key="2">
    <source>
        <dbReference type="Proteomes" id="UP000250179"/>
    </source>
</evidence>
<proteinExistence type="predicted"/>
<accession>A0A2Z2MBG7</accession>
<protein>
    <recommendedName>
        <fullName evidence="3">Type I-B CRISPR-associated protein Cas8b/Csh1</fullName>
    </recommendedName>
</protein>
<gene>
    <name evidence="1" type="ORF">A3L09_06010</name>
</gene>
<evidence type="ECO:0008006" key="3">
    <source>
        <dbReference type="Google" id="ProtNLM"/>
    </source>
</evidence>
<organism evidence="1 2">
    <name type="scientific">Thermococcus profundus</name>
    <dbReference type="NCBI Taxonomy" id="49899"/>
    <lineage>
        <taxon>Archaea</taxon>
        <taxon>Methanobacteriati</taxon>
        <taxon>Methanobacteriota</taxon>
        <taxon>Thermococci</taxon>
        <taxon>Thermococcales</taxon>
        <taxon>Thermococcaceae</taxon>
        <taxon>Thermococcus</taxon>
    </lineage>
</organism>
<evidence type="ECO:0000313" key="1">
    <source>
        <dbReference type="EMBL" id="ASJ02843.1"/>
    </source>
</evidence>
<dbReference type="RefSeq" id="WP_088858099.1">
    <property type="nucleotide sequence ID" value="NZ_CP014862.1"/>
</dbReference>
<dbReference type="Proteomes" id="UP000250179">
    <property type="component" value="Chromosome"/>
</dbReference>